<feature type="region of interest" description="Disordered" evidence="1">
    <location>
        <begin position="1"/>
        <end position="56"/>
    </location>
</feature>
<protein>
    <submittedName>
        <fullName evidence="2">Uncharacterized protein</fullName>
    </submittedName>
</protein>
<feature type="compositionally biased region" description="Polar residues" evidence="1">
    <location>
        <begin position="14"/>
        <end position="24"/>
    </location>
</feature>
<evidence type="ECO:0000313" key="3">
    <source>
        <dbReference type="Proteomes" id="UP000325313"/>
    </source>
</evidence>
<gene>
    <name evidence="2" type="ORF">PGTUg99_032795</name>
</gene>
<dbReference type="Proteomes" id="UP000325313">
    <property type="component" value="Unassembled WGS sequence"/>
</dbReference>
<accession>A0A5B0MG40</accession>
<dbReference type="AlphaFoldDB" id="A0A5B0MG40"/>
<proteinExistence type="predicted"/>
<name>A0A5B0MG40_PUCGR</name>
<reference evidence="2 3" key="1">
    <citation type="submission" date="2019-05" db="EMBL/GenBank/DDBJ databases">
        <title>Emergence of the Ug99 lineage of the wheat stem rust pathogen through somatic hybridization.</title>
        <authorList>
            <person name="Li F."/>
            <person name="Upadhyaya N.M."/>
            <person name="Sperschneider J."/>
            <person name="Matny O."/>
            <person name="Nguyen-Phuc H."/>
            <person name="Mago R."/>
            <person name="Raley C."/>
            <person name="Miller M.E."/>
            <person name="Silverstein K.A.T."/>
            <person name="Henningsen E."/>
            <person name="Hirsch C.D."/>
            <person name="Visser B."/>
            <person name="Pretorius Z.A."/>
            <person name="Steffenson B.J."/>
            <person name="Schwessinger B."/>
            <person name="Dodds P.N."/>
            <person name="Figueroa M."/>
        </authorList>
    </citation>
    <scope>NUCLEOTIDE SEQUENCE [LARGE SCALE GENOMIC DNA]</scope>
    <source>
        <strain evidence="2 3">Ug99</strain>
    </source>
</reference>
<sequence length="56" mass="6689">MTRIAINRFERSYSRNSSDQSNHIRPTKTSYKQKSKQYSGRPSRTIKLNSRRSRNN</sequence>
<organism evidence="2 3">
    <name type="scientific">Puccinia graminis f. sp. tritici</name>
    <dbReference type="NCBI Taxonomy" id="56615"/>
    <lineage>
        <taxon>Eukaryota</taxon>
        <taxon>Fungi</taxon>
        <taxon>Dikarya</taxon>
        <taxon>Basidiomycota</taxon>
        <taxon>Pucciniomycotina</taxon>
        <taxon>Pucciniomycetes</taxon>
        <taxon>Pucciniales</taxon>
        <taxon>Pucciniaceae</taxon>
        <taxon>Puccinia</taxon>
    </lineage>
</organism>
<dbReference type="EMBL" id="VDEP01000472">
    <property type="protein sequence ID" value="KAA1075632.1"/>
    <property type="molecule type" value="Genomic_DNA"/>
</dbReference>
<evidence type="ECO:0000313" key="2">
    <source>
        <dbReference type="EMBL" id="KAA1075632.1"/>
    </source>
</evidence>
<feature type="compositionally biased region" description="Low complexity" evidence="1">
    <location>
        <begin position="27"/>
        <end position="39"/>
    </location>
</feature>
<comment type="caution">
    <text evidence="2">The sequence shown here is derived from an EMBL/GenBank/DDBJ whole genome shotgun (WGS) entry which is preliminary data.</text>
</comment>
<evidence type="ECO:0000256" key="1">
    <source>
        <dbReference type="SAM" id="MobiDB-lite"/>
    </source>
</evidence>